<dbReference type="KEGG" id="cvr:CHLNCDRAFT_141863"/>
<name>E1Z778_CHLVA</name>
<evidence type="ECO:0000256" key="1">
    <source>
        <dbReference type="SAM" id="MobiDB-lite"/>
    </source>
</evidence>
<dbReference type="RefSeq" id="XP_005850226.1">
    <property type="nucleotide sequence ID" value="XM_005850164.1"/>
</dbReference>
<dbReference type="Proteomes" id="UP000008141">
    <property type="component" value="Unassembled WGS sequence"/>
</dbReference>
<keyword evidence="2" id="KW-0812">Transmembrane</keyword>
<dbReference type="InParanoid" id="E1Z778"/>
<evidence type="ECO:0000256" key="2">
    <source>
        <dbReference type="SAM" id="Phobius"/>
    </source>
</evidence>
<evidence type="ECO:0000313" key="3">
    <source>
        <dbReference type="EMBL" id="EFN58124.1"/>
    </source>
</evidence>
<feature type="transmembrane region" description="Helical" evidence="2">
    <location>
        <begin position="204"/>
        <end position="225"/>
    </location>
</feature>
<keyword evidence="4" id="KW-1185">Reference proteome</keyword>
<proteinExistence type="predicted"/>
<sequence>MPGQDQPPGPAEAGLVARVGRSFCGTGPAFLAACVLAILVLGAPQLLAKGAGPAQHLHVHVHVAPCRSERPSRRGVQAQDEPPTPPPPSLTLSSGQLQLMLHPVCAESEQAAAGNSVGGKAIQAEPAGLAQDARQLPPFVGNTCPPNAACDDGNLGLDVPPAPATLPSSSPVDEVDSAPGLATVIVVLPFTLERDVRPVVFRTLPFLVALLVLILLLIRAVIIALSPVGPAHPTVPGDDVVPAGHLRTCFDGGLGVHLEVHYVRLLQEEQ</sequence>
<accession>E1Z778</accession>
<evidence type="ECO:0000313" key="4">
    <source>
        <dbReference type="Proteomes" id="UP000008141"/>
    </source>
</evidence>
<organism evidence="4">
    <name type="scientific">Chlorella variabilis</name>
    <name type="common">Green alga</name>
    <dbReference type="NCBI Taxonomy" id="554065"/>
    <lineage>
        <taxon>Eukaryota</taxon>
        <taxon>Viridiplantae</taxon>
        <taxon>Chlorophyta</taxon>
        <taxon>core chlorophytes</taxon>
        <taxon>Trebouxiophyceae</taxon>
        <taxon>Chlorellales</taxon>
        <taxon>Chlorellaceae</taxon>
        <taxon>Chlorella clade</taxon>
        <taxon>Chlorella</taxon>
    </lineage>
</organism>
<feature type="region of interest" description="Disordered" evidence="1">
    <location>
        <begin position="66"/>
        <end position="92"/>
    </location>
</feature>
<protein>
    <submittedName>
        <fullName evidence="3">Uncharacterized protein</fullName>
    </submittedName>
</protein>
<gene>
    <name evidence="3" type="ORF">CHLNCDRAFT_141863</name>
</gene>
<keyword evidence="2" id="KW-1133">Transmembrane helix</keyword>
<dbReference type="GeneID" id="17357529"/>
<dbReference type="AlphaFoldDB" id="E1Z778"/>
<keyword evidence="2" id="KW-0472">Membrane</keyword>
<reference evidence="3 4" key="1">
    <citation type="journal article" date="2010" name="Plant Cell">
        <title>The Chlorella variabilis NC64A genome reveals adaptation to photosymbiosis, coevolution with viruses, and cryptic sex.</title>
        <authorList>
            <person name="Blanc G."/>
            <person name="Duncan G."/>
            <person name="Agarkova I."/>
            <person name="Borodovsky M."/>
            <person name="Gurnon J."/>
            <person name="Kuo A."/>
            <person name="Lindquist E."/>
            <person name="Lucas S."/>
            <person name="Pangilinan J."/>
            <person name="Polle J."/>
            <person name="Salamov A."/>
            <person name="Terry A."/>
            <person name="Yamada T."/>
            <person name="Dunigan D.D."/>
            <person name="Grigoriev I.V."/>
            <person name="Claverie J.M."/>
            <person name="Van Etten J.L."/>
        </authorList>
    </citation>
    <scope>NUCLEOTIDE SEQUENCE [LARGE SCALE GENOMIC DNA]</scope>
    <source>
        <strain evidence="3 4">NC64A</strain>
    </source>
</reference>
<feature type="transmembrane region" description="Helical" evidence="2">
    <location>
        <begin position="29"/>
        <end position="48"/>
    </location>
</feature>
<dbReference type="EMBL" id="GL433838">
    <property type="protein sequence ID" value="EFN58124.1"/>
    <property type="molecule type" value="Genomic_DNA"/>
</dbReference>